<dbReference type="PANTHER" id="PTHR47972">
    <property type="entry name" value="KINESIN-LIKE PROTEIN KLP-3"/>
    <property type="match status" value="1"/>
</dbReference>
<gene>
    <name evidence="4" type="primary">KIN14I_7</name>
    <name evidence="4" type="ORF">CK203_055326</name>
</gene>
<feature type="region of interest" description="Disordered" evidence="2">
    <location>
        <begin position="1"/>
        <end position="31"/>
    </location>
</feature>
<dbReference type="Gene3D" id="3.40.850.10">
    <property type="entry name" value="Kinesin motor domain"/>
    <property type="match status" value="1"/>
</dbReference>
<proteinExistence type="predicted"/>
<reference evidence="4 5" key="1">
    <citation type="journal article" date="2018" name="PLoS Genet.">
        <title>Population sequencing reveals clonal diversity and ancestral inbreeding in the grapevine cultivar Chardonnay.</title>
        <authorList>
            <person name="Roach M.J."/>
            <person name="Johnson D.L."/>
            <person name="Bohlmann J."/>
            <person name="van Vuuren H.J."/>
            <person name="Jones S.J."/>
            <person name="Pretorius I.S."/>
            <person name="Schmidt S.A."/>
            <person name="Borneman A.R."/>
        </authorList>
    </citation>
    <scope>NUCLEOTIDE SEQUENCE [LARGE SCALE GENOMIC DNA]</scope>
    <source>
        <strain evidence="5">cv. Chardonnay</strain>
        <tissue evidence="4">Leaf</tissue>
    </source>
</reference>
<comment type="caution">
    <text evidence="4">The sequence shown here is derived from an EMBL/GenBank/DDBJ whole genome shotgun (WGS) entry which is preliminary data.</text>
</comment>
<evidence type="ECO:0000256" key="1">
    <source>
        <dbReference type="ARBA" id="ARBA00023175"/>
    </source>
</evidence>
<dbReference type="AlphaFoldDB" id="A0A438GSX8"/>
<dbReference type="EMBL" id="QGNW01000352">
    <property type="protein sequence ID" value="RVW75288.1"/>
    <property type="molecule type" value="Genomic_DNA"/>
</dbReference>
<organism evidence="4 5">
    <name type="scientific">Vitis vinifera</name>
    <name type="common">Grape</name>
    <dbReference type="NCBI Taxonomy" id="29760"/>
    <lineage>
        <taxon>Eukaryota</taxon>
        <taxon>Viridiplantae</taxon>
        <taxon>Streptophyta</taxon>
        <taxon>Embryophyta</taxon>
        <taxon>Tracheophyta</taxon>
        <taxon>Spermatophyta</taxon>
        <taxon>Magnoliopsida</taxon>
        <taxon>eudicotyledons</taxon>
        <taxon>Gunneridae</taxon>
        <taxon>Pentapetalae</taxon>
        <taxon>rosids</taxon>
        <taxon>Vitales</taxon>
        <taxon>Vitaceae</taxon>
        <taxon>Viteae</taxon>
        <taxon>Vitis</taxon>
    </lineage>
</organism>
<dbReference type="GO" id="GO:0003777">
    <property type="term" value="F:microtubule motor activity"/>
    <property type="evidence" value="ECO:0007669"/>
    <property type="project" value="InterPro"/>
</dbReference>
<name>A0A438GSX8_VITVI</name>
<dbReference type="InterPro" id="IPR001752">
    <property type="entry name" value="Kinesin_motor_dom"/>
</dbReference>
<feature type="domain" description="Kinesin motor" evidence="3">
    <location>
        <begin position="15"/>
        <end position="90"/>
    </location>
</feature>
<evidence type="ECO:0000313" key="4">
    <source>
        <dbReference type="EMBL" id="RVW75288.1"/>
    </source>
</evidence>
<dbReference type="GO" id="GO:0007018">
    <property type="term" value="P:microtubule-based movement"/>
    <property type="evidence" value="ECO:0007669"/>
    <property type="project" value="InterPro"/>
</dbReference>
<keyword evidence="1" id="KW-0505">Motor protein</keyword>
<dbReference type="GO" id="GO:0005524">
    <property type="term" value="F:ATP binding"/>
    <property type="evidence" value="ECO:0007669"/>
    <property type="project" value="InterPro"/>
</dbReference>
<dbReference type="SUPFAM" id="SSF52540">
    <property type="entry name" value="P-loop containing nucleoside triphosphate hydrolases"/>
    <property type="match status" value="1"/>
</dbReference>
<dbReference type="InterPro" id="IPR027417">
    <property type="entry name" value="P-loop_NTPase"/>
</dbReference>
<feature type="compositionally biased region" description="Basic and acidic residues" evidence="2">
    <location>
        <begin position="1"/>
        <end position="18"/>
    </location>
</feature>
<dbReference type="Proteomes" id="UP000288805">
    <property type="component" value="Unassembled WGS sequence"/>
</dbReference>
<sequence length="272" mass="29949">MSSRRREEGRGRDKERCSGRNGDGDGINANGYTKKSLSVLGDVISALAQKSPHVPYKNRGQAKTLMFVHISPKTVADGETISTVKFAERFPTVELGAARVNKDSADVKELKEQIGTLKAALARKEENQRTCNIHFPTVLKDREQKPFVFSFGTTSTMGSILQLDIFPMLINVPLPGHTPIFCAGVLDSLAVELKATKDFSKLYAGIAILGSGRLLLNKFTCPLQNGELVTEDKMEKAFEIISETCWKMETLASSGAHHQSWQPWVYTASMQA</sequence>
<accession>A0A438GSX8</accession>
<dbReference type="GO" id="GO:0008017">
    <property type="term" value="F:microtubule binding"/>
    <property type="evidence" value="ECO:0007669"/>
    <property type="project" value="InterPro"/>
</dbReference>
<evidence type="ECO:0000256" key="2">
    <source>
        <dbReference type="SAM" id="MobiDB-lite"/>
    </source>
</evidence>
<dbReference type="InterPro" id="IPR027640">
    <property type="entry name" value="Kinesin-like_fam"/>
</dbReference>
<evidence type="ECO:0000259" key="3">
    <source>
        <dbReference type="Pfam" id="PF00225"/>
    </source>
</evidence>
<protein>
    <submittedName>
        <fullName evidence="4">Kinesin-like protein KIN-14I</fullName>
    </submittedName>
</protein>
<dbReference type="PANTHER" id="PTHR47972:SF39">
    <property type="entry name" value="KINESIN-LIKE PROTEIN KIN-14I"/>
    <property type="match status" value="1"/>
</dbReference>
<dbReference type="InterPro" id="IPR036961">
    <property type="entry name" value="Kinesin_motor_dom_sf"/>
</dbReference>
<dbReference type="Pfam" id="PF00225">
    <property type="entry name" value="Kinesin"/>
    <property type="match status" value="1"/>
</dbReference>
<evidence type="ECO:0000313" key="5">
    <source>
        <dbReference type="Proteomes" id="UP000288805"/>
    </source>
</evidence>